<feature type="compositionally biased region" description="Basic and acidic residues" evidence="1">
    <location>
        <begin position="148"/>
        <end position="158"/>
    </location>
</feature>
<evidence type="ECO:0000313" key="2">
    <source>
        <dbReference type="EMBL" id="ABJ77471.1"/>
    </source>
</evidence>
<sequence>MSQAVTIEHELKELQVNTVRYKLLVIEFAGMVNHETLRGIPAKLSSIFYEMEGMLVLDIRKVTNLNSEFVRAFTGILHIISERFTRYFIMTADQKIYNWIMNYNKLREVKPVTDFDELKEALELDKMAPLLGLKNVGYMRAFTTKQENQQKERNEKKSICRNGCPQRNDPNRVFNEQFKGNIERTTDKTQ</sequence>
<feature type="region of interest" description="Disordered" evidence="1">
    <location>
        <begin position="145"/>
        <end position="173"/>
    </location>
</feature>
<proteinExistence type="predicted"/>
<dbReference type="HOGENOM" id="CLU_122799_0_0_12"/>
<accession>Q04NP9</accession>
<dbReference type="EMBL" id="CP000351">
    <property type="protein sequence ID" value="ABJ77471.1"/>
    <property type="molecule type" value="Genomic_DNA"/>
</dbReference>
<dbReference type="AlphaFoldDB" id="Q04NP9"/>
<gene>
    <name evidence="2" type="ordered locus">LBJ_4070</name>
</gene>
<evidence type="ECO:0000256" key="1">
    <source>
        <dbReference type="SAM" id="MobiDB-lite"/>
    </source>
</evidence>
<reference evidence="2 3" key="1">
    <citation type="journal article" date="2006" name="Proc. Natl. Acad. Sci. U.S.A.">
        <title>Genome reduction in Leptospira borgpetersenii reflects limited transmission potential.</title>
        <authorList>
            <person name="Bulach D.M."/>
            <person name="Zuerner R.L."/>
            <person name="Wilson P."/>
            <person name="Seemann T."/>
            <person name="McGrath A."/>
            <person name="Cullen P.A."/>
            <person name="Davis J."/>
            <person name="Johnson M."/>
            <person name="Kuczek E."/>
            <person name="Alt D.P."/>
            <person name="Peterson-Burch B."/>
            <person name="Coppel R.L."/>
            <person name="Rood J.I."/>
            <person name="Davies J.K."/>
            <person name="Adler B."/>
        </authorList>
    </citation>
    <scope>NUCLEOTIDE SEQUENCE [LARGE SCALE GENOMIC DNA]</scope>
    <source>
        <strain evidence="2 3">JB197</strain>
    </source>
</reference>
<evidence type="ECO:0000313" key="3">
    <source>
        <dbReference type="Proteomes" id="UP000000656"/>
    </source>
</evidence>
<protein>
    <recommendedName>
        <fullName evidence="4">STAS domain-containing protein</fullName>
    </recommendedName>
</protein>
<dbReference type="KEGG" id="lbj:LBJ_4070"/>
<organism evidence="2 3">
    <name type="scientific">Leptospira borgpetersenii serovar Hardjo-bovis (strain JB197)</name>
    <dbReference type="NCBI Taxonomy" id="355277"/>
    <lineage>
        <taxon>Bacteria</taxon>
        <taxon>Pseudomonadati</taxon>
        <taxon>Spirochaetota</taxon>
        <taxon>Spirochaetia</taxon>
        <taxon>Leptospirales</taxon>
        <taxon>Leptospiraceae</taxon>
        <taxon>Leptospira</taxon>
    </lineage>
</organism>
<evidence type="ECO:0008006" key="4">
    <source>
        <dbReference type="Google" id="ProtNLM"/>
    </source>
</evidence>
<name>Q04NP9_LEPBJ</name>
<dbReference type="Proteomes" id="UP000000656">
    <property type="component" value="Chromosome 2"/>
</dbReference>